<proteinExistence type="predicted"/>
<evidence type="ECO:0000256" key="1">
    <source>
        <dbReference type="SAM" id="Coils"/>
    </source>
</evidence>
<dbReference type="AlphaFoldDB" id="A0A2P5XL88"/>
<evidence type="ECO:0000259" key="2">
    <source>
        <dbReference type="Pfam" id="PF14111"/>
    </source>
</evidence>
<dbReference type="InterPro" id="IPR025558">
    <property type="entry name" value="DUF4283"/>
</dbReference>
<evidence type="ECO:0000313" key="3">
    <source>
        <dbReference type="EMBL" id="PPS04087.1"/>
    </source>
</evidence>
<keyword evidence="1" id="KW-0175">Coiled coil</keyword>
<reference evidence="3 4" key="1">
    <citation type="submission" date="2015-01" db="EMBL/GenBank/DDBJ databases">
        <title>Genome of allotetraploid Gossypium barbadense reveals genomic plasticity and fiber elongation in cotton evolution.</title>
        <authorList>
            <person name="Chen X."/>
            <person name="Liu X."/>
            <person name="Zhao B."/>
            <person name="Zheng H."/>
            <person name="Hu Y."/>
            <person name="Lu G."/>
            <person name="Yang C."/>
            <person name="Chen J."/>
            <person name="Shan C."/>
            <person name="Zhang L."/>
            <person name="Zhou Y."/>
            <person name="Wang L."/>
            <person name="Guo W."/>
            <person name="Bai Y."/>
            <person name="Ruan J."/>
            <person name="Shangguan X."/>
            <person name="Mao Y."/>
            <person name="Jiang J."/>
            <person name="Zhu Y."/>
            <person name="Lei J."/>
            <person name="Kang H."/>
            <person name="Chen S."/>
            <person name="He X."/>
            <person name="Wang R."/>
            <person name="Wang Y."/>
            <person name="Chen J."/>
            <person name="Wang L."/>
            <person name="Yu S."/>
            <person name="Wang B."/>
            <person name="Wei J."/>
            <person name="Song S."/>
            <person name="Lu X."/>
            <person name="Gao Z."/>
            <person name="Gu W."/>
            <person name="Deng X."/>
            <person name="Ma D."/>
            <person name="Wang S."/>
            <person name="Liang W."/>
            <person name="Fang L."/>
            <person name="Cai C."/>
            <person name="Zhu X."/>
            <person name="Zhou B."/>
            <person name="Zhang Y."/>
            <person name="Chen Z."/>
            <person name="Xu S."/>
            <person name="Zhu R."/>
            <person name="Wang S."/>
            <person name="Zhang T."/>
            <person name="Zhao G."/>
        </authorList>
    </citation>
    <scope>NUCLEOTIDE SEQUENCE [LARGE SCALE GENOMIC DNA]</scope>
    <source>
        <strain evidence="4">cv. Xinhai21</strain>
        <tissue evidence="3">Leaf</tissue>
    </source>
</reference>
<dbReference type="Pfam" id="PF14111">
    <property type="entry name" value="DUF4283"/>
    <property type="match status" value="1"/>
</dbReference>
<dbReference type="PANTHER" id="PTHR31286:SF178">
    <property type="entry name" value="DUF4283 DOMAIN-CONTAINING PROTEIN"/>
    <property type="match status" value="1"/>
</dbReference>
<sequence>MMQRVIPAPPLLESSRSLPFWNKILRHLGPLVVPEHQGPLDVCGARASSSINTLVLECVGASSSIDTLVPQMCGSIGHHRQTWPLVVQEPRAPSVTEALGRAGALGVVQGIAYAHRMSGHRCPHRRLGSGCAPASHSGDAILMAPSRAGASGTIGTLVLGCVGASDTIDNLGPWSCGSLKHHRQPRPLVVREPRAPSYLGAWMCGSPGHHRQPRPLVVREPRAPSTPWCLDAPGRAGASGTIGNLGLGRARASGTIDTLVLGCAEASNTIRNLGPWSCESLGHHWQPRPLVVREPRALLAPWCLGCAGASSSIGTLVLGCVGASDTIGNLGRWMCGAPCRGMVFLLDVIGSGGASGRTRCLLYRATRLNCTAAWLHARGFCEGLWIRVFDFLTFLPSSARLVWFLLWAIIMAERTEDDTTMLMEEINELLEKLKFSEDESVQVISTNGNKEIQGLESWVVGKIMATETPNKEAMYRVFHSLWYTKEEVDFVALKEGVVIVKFGCLEDQSRILNLSPWLFDRCLFSMLPFEKRKSFALYDFRMSPFWLRVYNLPLDFMDRQMAIDVGNALGELMAIDWKDRFRGLTEFMRIKVKIDILKPLRRVVRIVDKDGGERIGVIKYGKLLDFCYIYELIVTRIQKRGLGRNGVEMVKSKPRVNEENEESLTNSRVECEQNGANGKEKACEEESISTSPLERRIHKTACNGWFTWTSNRDGTRLVKERLDHFSISEVTMENMPFLLANIVCQSKSNHEAILMDTNRSKPKDKGVDHRVWFRYDTCWGKEDEAKDIINSICSDRGVMGWKRWSVFGTNWARGNISDAHGVWHDDELEICHIAWSYFHDLFKASITRDIENDLHYVPICINEDMNRRLNREFTNEEIMMAFKQMDPRKAPGVDGLSGSFLKEHWPTVGVMFLGYAMIS</sequence>
<dbReference type="Proteomes" id="UP000239757">
    <property type="component" value="Unassembled WGS sequence"/>
</dbReference>
<feature type="domain" description="DUF4283" evidence="2">
    <location>
        <begin position="455"/>
        <end position="532"/>
    </location>
</feature>
<gene>
    <name evidence="3" type="ORF">GOBAR_AA16575</name>
</gene>
<dbReference type="InterPro" id="IPR040256">
    <property type="entry name" value="At4g02000-like"/>
</dbReference>
<accession>A0A2P5XL88</accession>
<dbReference type="EMBL" id="KZ664650">
    <property type="protein sequence ID" value="PPS04087.1"/>
    <property type="molecule type" value="Genomic_DNA"/>
</dbReference>
<protein>
    <recommendedName>
        <fullName evidence="2">DUF4283 domain-containing protein</fullName>
    </recommendedName>
</protein>
<organism evidence="3 4">
    <name type="scientific">Gossypium barbadense</name>
    <name type="common">Sea Island cotton</name>
    <name type="synonym">Hibiscus barbadensis</name>
    <dbReference type="NCBI Taxonomy" id="3634"/>
    <lineage>
        <taxon>Eukaryota</taxon>
        <taxon>Viridiplantae</taxon>
        <taxon>Streptophyta</taxon>
        <taxon>Embryophyta</taxon>
        <taxon>Tracheophyta</taxon>
        <taxon>Spermatophyta</taxon>
        <taxon>Magnoliopsida</taxon>
        <taxon>eudicotyledons</taxon>
        <taxon>Gunneridae</taxon>
        <taxon>Pentapetalae</taxon>
        <taxon>rosids</taxon>
        <taxon>malvids</taxon>
        <taxon>Malvales</taxon>
        <taxon>Malvaceae</taxon>
        <taxon>Malvoideae</taxon>
        <taxon>Gossypium</taxon>
    </lineage>
</organism>
<evidence type="ECO:0000313" key="4">
    <source>
        <dbReference type="Proteomes" id="UP000239757"/>
    </source>
</evidence>
<feature type="coiled-coil region" evidence="1">
    <location>
        <begin position="412"/>
        <end position="439"/>
    </location>
</feature>
<name>A0A2P5XL88_GOSBA</name>
<dbReference type="PANTHER" id="PTHR31286">
    <property type="entry name" value="GLYCINE-RICH CELL WALL STRUCTURAL PROTEIN 1.8-LIKE"/>
    <property type="match status" value="1"/>
</dbReference>